<dbReference type="InterPro" id="IPR001245">
    <property type="entry name" value="Ser-Thr/Tyr_kinase_cat_dom"/>
</dbReference>
<dbReference type="PANTHER" id="PTHR46084">
    <property type="entry name" value="PROTEIN MALE DISCOVERER 2"/>
    <property type="match status" value="1"/>
</dbReference>
<dbReference type="GO" id="GO:0005524">
    <property type="term" value="F:ATP binding"/>
    <property type="evidence" value="ECO:0007669"/>
    <property type="project" value="InterPro"/>
</dbReference>
<dbReference type="EMBL" id="JAGGNH010000003">
    <property type="protein sequence ID" value="KAJ0977365.1"/>
    <property type="molecule type" value="Genomic_DNA"/>
</dbReference>
<dbReference type="PANTHER" id="PTHR46084:SF1">
    <property type="entry name" value="PROTEIN MALE DISCOVERER 2"/>
    <property type="match status" value="1"/>
</dbReference>
<keyword evidence="1" id="KW-0433">Leucine-rich repeat</keyword>
<proteinExistence type="predicted"/>
<name>A0A9D5CSA1_9LILI</name>
<evidence type="ECO:0000313" key="12">
    <source>
        <dbReference type="Proteomes" id="UP001085076"/>
    </source>
</evidence>
<evidence type="ECO:0000256" key="9">
    <source>
        <dbReference type="SAM" id="Phobius"/>
    </source>
</evidence>
<dbReference type="FunFam" id="3.80.10.10:FF:000400">
    <property type="entry name" value="Nuclear pore complex protein NUP107"/>
    <property type="match status" value="1"/>
</dbReference>
<comment type="subcellular location">
    <subcellularLocation>
        <location evidence="7">Endomembrane system</location>
        <topology evidence="7">Single-pass type I membrane protein</topology>
    </subcellularLocation>
</comment>
<evidence type="ECO:0000256" key="3">
    <source>
        <dbReference type="ARBA" id="ARBA00022729"/>
    </source>
</evidence>
<dbReference type="Gene3D" id="3.30.200.20">
    <property type="entry name" value="Phosphorylase Kinase, domain 1"/>
    <property type="match status" value="1"/>
</dbReference>
<evidence type="ECO:0000256" key="5">
    <source>
        <dbReference type="ARBA" id="ARBA00022989"/>
    </source>
</evidence>
<dbReference type="SUPFAM" id="SSF56112">
    <property type="entry name" value="Protein kinase-like (PK-like)"/>
    <property type="match status" value="1"/>
</dbReference>
<reference evidence="11" key="2">
    <citation type="journal article" date="2022" name="Hortic Res">
        <title>The genome of Dioscorea zingiberensis sheds light on the biosynthesis, origin and evolution of the medicinally important diosgenin saponins.</title>
        <authorList>
            <person name="Li Y."/>
            <person name="Tan C."/>
            <person name="Li Z."/>
            <person name="Guo J."/>
            <person name="Li S."/>
            <person name="Chen X."/>
            <person name="Wang C."/>
            <person name="Dai X."/>
            <person name="Yang H."/>
            <person name="Song W."/>
            <person name="Hou L."/>
            <person name="Xu J."/>
            <person name="Tong Z."/>
            <person name="Xu A."/>
            <person name="Yuan X."/>
            <person name="Wang W."/>
            <person name="Yang Q."/>
            <person name="Chen L."/>
            <person name="Sun Z."/>
            <person name="Wang K."/>
            <person name="Pan B."/>
            <person name="Chen J."/>
            <person name="Bao Y."/>
            <person name="Liu F."/>
            <person name="Qi X."/>
            <person name="Gang D.R."/>
            <person name="Wen J."/>
            <person name="Li J."/>
        </authorList>
    </citation>
    <scope>NUCLEOTIDE SEQUENCE</scope>
    <source>
        <strain evidence="11">Dzin_1.0</strain>
    </source>
</reference>
<keyword evidence="3" id="KW-0732">Signal</keyword>
<dbReference type="InterPro" id="IPR011009">
    <property type="entry name" value="Kinase-like_dom_sf"/>
</dbReference>
<evidence type="ECO:0000256" key="6">
    <source>
        <dbReference type="ARBA" id="ARBA00023136"/>
    </source>
</evidence>
<dbReference type="Pfam" id="PF07714">
    <property type="entry name" value="PK_Tyr_Ser-Thr"/>
    <property type="match status" value="1"/>
</dbReference>
<sequence length="715" mass="79804">MGLGWDVSWCQVPKKVFCVVFLLHLQSFVCLSLNLEGMVLLEFQSGVEIDPYGVFDTWDPKDDNPCNWSGIHCSYDGRVEILNLKELSLEGTLSPLLGELSHLKALVLYKNKFSGMIPKEIGKLTRLQLVDLRENNLGGPIPKEIGEMPSLEQLLLSGNKFQGVTPLIEKFSTLSELKFDQKSFSDAATGTGYINRKVGPYFWQNGLEHQKKASSFMIPFYEQLLHFLEMFPLHSQERGFLDCHGEKHSDDLPTVAEPYIMQNVHRNVNSVRRRLLEVTRKLQGPNSSSKINNRNLPAAPVVGTPPQGVVAVPSVGSGSFPAVPYSKIKPSPAPPTTSANPKPVTSGPTSSEKILNLRLIIIIIVIALLLIFAASMYFMCRRKGIATIGPWKTGLSGQLQNAFVTGVPKLHRAELEAACEDFSNIITTSPNSIVFKGTLSNGVEISVASTAIKSAQDWTKHSEMYFRRKVDELSRVNHKNFVNLIGYCEEDEPFMRMMVFEYASSGALYEHLHTKDFDHLDWSARMRILMGIGYCLQYMHHELKPPVAHPDLQTNSIFLTDDYSAKVGDTSVWKEVVAGQKISGDDDMVPSESTFVDPESNVYSFGLLMLEIISGKLPNFEEQGSLLDLVSEYLKDKSNPKNIIDSSLKDFKSNEFDTICAVIKDCTGPDLKMRPTMKEVMAKLREVIAISPEAATPRLSPLWWAELEILSMEAS</sequence>
<dbReference type="InterPro" id="IPR032675">
    <property type="entry name" value="LRR_dom_sf"/>
</dbReference>
<evidence type="ECO:0000256" key="4">
    <source>
        <dbReference type="ARBA" id="ARBA00022737"/>
    </source>
</evidence>
<evidence type="ECO:0000259" key="10">
    <source>
        <dbReference type="PROSITE" id="PS50011"/>
    </source>
</evidence>
<keyword evidence="2 9" id="KW-0812">Transmembrane</keyword>
<evidence type="ECO:0000313" key="11">
    <source>
        <dbReference type="EMBL" id="KAJ0977365.1"/>
    </source>
</evidence>
<dbReference type="GO" id="GO:0004672">
    <property type="term" value="F:protein kinase activity"/>
    <property type="evidence" value="ECO:0007669"/>
    <property type="project" value="InterPro"/>
</dbReference>
<accession>A0A9D5CSA1</accession>
<protein>
    <recommendedName>
        <fullName evidence="10">Protein kinase domain-containing protein</fullName>
    </recommendedName>
</protein>
<reference evidence="11" key="1">
    <citation type="submission" date="2021-03" db="EMBL/GenBank/DDBJ databases">
        <authorList>
            <person name="Li Z."/>
            <person name="Yang C."/>
        </authorList>
    </citation>
    <scope>NUCLEOTIDE SEQUENCE</scope>
    <source>
        <strain evidence="11">Dzin_1.0</strain>
        <tissue evidence="11">Leaf</tissue>
    </source>
</reference>
<dbReference type="InterPro" id="IPR013210">
    <property type="entry name" value="LRR_N_plant-typ"/>
</dbReference>
<comment type="caution">
    <text evidence="11">The sequence shown here is derived from an EMBL/GenBank/DDBJ whole genome shotgun (WGS) entry which is preliminary data.</text>
</comment>
<dbReference type="Proteomes" id="UP001085076">
    <property type="component" value="Miscellaneous, Linkage group lg03"/>
</dbReference>
<evidence type="ECO:0000256" key="7">
    <source>
        <dbReference type="ARBA" id="ARBA00046288"/>
    </source>
</evidence>
<evidence type="ECO:0000256" key="1">
    <source>
        <dbReference type="ARBA" id="ARBA00022614"/>
    </source>
</evidence>
<feature type="transmembrane region" description="Helical" evidence="9">
    <location>
        <begin position="359"/>
        <end position="380"/>
    </location>
</feature>
<dbReference type="Gene3D" id="3.80.10.10">
    <property type="entry name" value="Ribonuclease Inhibitor"/>
    <property type="match status" value="1"/>
</dbReference>
<dbReference type="FunFam" id="3.30.200.20:FF:000489">
    <property type="entry name" value="Inactive receptor-like serine/threonine-protein kinase"/>
    <property type="match status" value="1"/>
</dbReference>
<dbReference type="Pfam" id="PF08263">
    <property type="entry name" value="LRRNT_2"/>
    <property type="match status" value="1"/>
</dbReference>
<evidence type="ECO:0000256" key="8">
    <source>
        <dbReference type="SAM" id="MobiDB-lite"/>
    </source>
</evidence>
<feature type="domain" description="Protein kinase" evidence="10">
    <location>
        <begin position="420"/>
        <end position="688"/>
    </location>
</feature>
<dbReference type="Gene3D" id="1.10.510.10">
    <property type="entry name" value="Transferase(Phosphotransferase) domain 1"/>
    <property type="match status" value="1"/>
</dbReference>
<keyword evidence="5 9" id="KW-1133">Transmembrane helix</keyword>
<dbReference type="AlphaFoldDB" id="A0A9D5CSA1"/>
<evidence type="ECO:0000256" key="2">
    <source>
        <dbReference type="ARBA" id="ARBA00022692"/>
    </source>
</evidence>
<gene>
    <name evidence="11" type="ORF">J5N97_012839</name>
</gene>
<dbReference type="GO" id="GO:0012505">
    <property type="term" value="C:endomembrane system"/>
    <property type="evidence" value="ECO:0007669"/>
    <property type="project" value="UniProtKB-SubCell"/>
</dbReference>
<dbReference type="SUPFAM" id="SSF52058">
    <property type="entry name" value="L domain-like"/>
    <property type="match status" value="1"/>
</dbReference>
<keyword evidence="12" id="KW-1185">Reference proteome</keyword>
<keyword evidence="4" id="KW-0677">Repeat</keyword>
<feature type="region of interest" description="Disordered" evidence="8">
    <location>
        <begin position="326"/>
        <end position="349"/>
    </location>
</feature>
<dbReference type="OrthoDB" id="291737at2759"/>
<dbReference type="PROSITE" id="PS50011">
    <property type="entry name" value="PROTEIN_KINASE_DOM"/>
    <property type="match status" value="1"/>
</dbReference>
<keyword evidence="6 9" id="KW-0472">Membrane</keyword>
<organism evidence="11 12">
    <name type="scientific">Dioscorea zingiberensis</name>
    <dbReference type="NCBI Taxonomy" id="325984"/>
    <lineage>
        <taxon>Eukaryota</taxon>
        <taxon>Viridiplantae</taxon>
        <taxon>Streptophyta</taxon>
        <taxon>Embryophyta</taxon>
        <taxon>Tracheophyta</taxon>
        <taxon>Spermatophyta</taxon>
        <taxon>Magnoliopsida</taxon>
        <taxon>Liliopsida</taxon>
        <taxon>Dioscoreales</taxon>
        <taxon>Dioscoreaceae</taxon>
        <taxon>Dioscorea</taxon>
    </lineage>
</organism>
<dbReference type="InterPro" id="IPR000719">
    <property type="entry name" value="Prot_kinase_dom"/>
</dbReference>